<name>A0AAN6TPE5_9PEZI</name>
<dbReference type="GeneID" id="87823995"/>
<proteinExistence type="predicted"/>
<dbReference type="AlphaFoldDB" id="A0AAN6TPE5"/>
<reference evidence="2" key="1">
    <citation type="journal article" date="2023" name="Mol. Phylogenet. Evol.">
        <title>Genome-scale phylogeny and comparative genomics of the fungal order Sordariales.</title>
        <authorList>
            <person name="Hensen N."/>
            <person name="Bonometti L."/>
            <person name="Westerberg I."/>
            <person name="Brannstrom I.O."/>
            <person name="Guillou S."/>
            <person name="Cros-Aarteil S."/>
            <person name="Calhoun S."/>
            <person name="Haridas S."/>
            <person name="Kuo A."/>
            <person name="Mondo S."/>
            <person name="Pangilinan J."/>
            <person name="Riley R."/>
            <person name="LaButti K."/>
            <person name="Andreopoulos B."/>
            <person name="Lipzen A."/>
            <person name="Chen C."/>
            <person name="Yan M."/>
            <person name="Daum C."/>
            <person name="Ng V."/>
            <person name="Clum A."/>
            <person name="Steindorff A."/>
            <person name="Ohm R.A."/>
            <person name="Martin F."/>
            <person name="Silar P."/>
            <person name="Natvig D.O."/>
            <person name="Lalanne C."/>
            <person name="Gautier V."/>
            <person name="Ament-Velasquez S.L."/>
            <person name="Kruys A."/>
            <person name="Hutchinson M.I."/>
            <person name="Powell A.J."/>
            <person name="Barry K."/>
            <person name="Miller A.N."/>
            <person name="Grigoriev I.V."/>
            <person name="Debuchy R."/>
            <person name="Gladieux P."/>
            <person name="Hiltunen Thoren M."/>
            <person name="Johannesson H."/>
        </authorList>
    </citation>
    <scope>NUCLEOTIDE SEQUENCE</scope>
    <source>
        <strain evidence="2">CBS 731.68</strain>
    </source>
</reference>
<sequence>MRTRHTRQTGQSQGIPVWGEREGSKQGNCCGWEAEILQGKCICADESAAWGWRSRHIYTDRNRGRAALALSRATRDAFPGTFAMAGGVPENKGHQSRHGSVPSSAGWFLAFRILKPIGTPGCMASGISAERPGVESGYEVSCICFRALLVLSRAARDSQKGRCGREDYGITGGWVSAGEVCAPHHQS</sequence>
<feature type="region of interest" description="Disordered" evidence="1">
    <location>
        <begin position="1"/>
        <end position="23"/>
    </location>
</feature>
<gene>
    <name evidence="2" type="ORF">N657DRAFT_406068</name>
</gene>
<evidence type="ECO:0000313" key="2">
    <source>
        <dbReference type="EMBL" id="KAK4118159.1"/>
    </source>
</evidence>
<evidence type="ECO:0000313" key="3">
    <source>
        <dbReference type="Proteomes" id="UP001302602"/>
    </source>
</evidence>
<organism evidence="2 3">
    <name type="scientific">Parathielavia appendiculata</name>
    <dbReference type="NCBI Taxonomy" id="2587402"/>
    <lineage>
        <taxon>Eukaryota</taxon>
        <taxon>Fungi</taxon>
        <taxon>Dikarya</taxon>
        <taxon>Ascomycota</taxon>
        <taxon>Pezizomycotina</taxon>
        <taxon>Sordariomycetes</taxon>
        <taxon>Sordariomycetidae</taxon>
        <taxon>Sordariales</taxon>
        <taxon>Chaetomiaceae</taxon>
        <taxon>Parathielavia</taxon>
    </lineage>
</organism>
<dbReference type="EMBL" id="MU853280">
    <property type="protein sequence ID" value="KAK4118159.1"/>
    <property type="molecule type" value="Genomic_DNA"/>
</dbReference>
<reference evidence="2" key="2">
    <citation type="submission" date="2023-05" db="EMBL/GenBank/DDBJ databases">
        <authorList>
            <consortium name="Lawrence Berkeley National Laboratory"/>
            <person name="Steindorff A."/>
            <person name="Hensen N."/>
            <person name="Bonometti L."/>
            <person name="Westerberg I."/>
            <person name="Brannstrom I.O."/>
            <person name="Guillou S."/>
            <person name="Cros-Aarteil S."/>
            <person name="Calhoun S."/>
            <person name="Haridas S."/>
            <person name="Kuo A."/>
            <person name="Mondo S."/>
            <person name="Pangilinan J."/>
            <person name="Riley R."/>
            <person name="Labutti K."/>
            <person name="Andreopoulos B."/>
            <person name="Lipzen A."/>
            <person name="Chen C."/>
            <person name="Yanf M."/>
            <person name="Daum C."/>
            <person name="Ng V."/>
            <person name="Clum A."/>
            <person name="Ohm R."/>
            <person name="Martin F."/>
            <person name="Silar P."/>
            <person name="Natvig D."/>
            <person name="Lalanne C."/>
            <person name="Gautier V."/>
            <person name="Ament-Velasquez S.L."/>
            <person name="Kruys A."/>
            <person name="Hutchinson M.I."/>
            <person name="Powell A.J."/>
            <person name="Barry K."/>
            <person name="Miller A.N."/>
            <person name="Grigoriev I.V."/>
            <person name="Debuchy R."/>
            <person name="Gladieux P."/>
            <person name="Thoren M.H."/>
            <person name="Johannesson H."/>
        </authorList>
    </citation>
    <scope>NUCLEOTIDE SEQUENCE</scope>
    <source>
        <strain evidence="2">CBS 731.68</strain>
    </source>
</reference>
<dbReference type="Proteomes" id="UP001302602">
    <property type="component" value="Unassembled WGS sequence"/>
</dbReference>
<comment type="caution">
    <text evidence="2">The sequence shown here is derived from an EMBL/GenBank/DDBJ whole genome shotgun (WGS) entry which is preliminary data.</text>
</comment>
<protein>
    <submittedName>
        <fullName evidence="2">Uncharacterized protein</fullName>
    </submittedName>
</protein>
<evidence type="ECO:0000256" key="1">
    <source>
        <dbReference type="SAM" id="MobiDB-lite"/>
    </source>
</evidence>
<accession>A0AAN6TPE5</accession>
<keyword evidence="3" id="KW-1185">Reference proteome</keyword>
<dbReference type="RefSeq" id="XP_062641932.1">
    <property type="nucleotide sequence ID" value="XM_062787225.1"/>
</dbReference>